<keyword evidence="1" id="KW-1185">Reference proteome</keyword>
<accession>A0AC58T2Y2</accession>
<reference evidence="2" key="2">
    <citation type="submission" date="2025-08" db="UniProtKB">
        <authorList>
            <consortium name="RefSeq"/>
        </authorList>
    </citation>
    <scope>IDENTIFICATION</scope>
    <source>
        <tissue evidence="2">Leaf</tissue>
    </source>
</reference>
<proteinExistence type="predicted"/>
<sequence>MEDLMKGFIIKIDERLDAHVVSIKELGTSFRILERQVGQLAKILSERVPGTLPADTERNHKETVNILANQTTLIPVGIVEDALVRVDKFVLPVHFIVVKMEENKEVPLILGRPLLETGIAILDIQERKLMLRVGEKTITIKMDVEMG</sequence>
<protein>
    <submittedName>
        <fullName evidence="2">Uncharacterized protein LOC142171769</fullName>
    </submittedName>
</protein>
<dbReference type="RefSeq" id="XP_075091568.1">
    <property type="nucleotide sequence ID" value="XM_075235467.1"/>
</dbReference>
<evidence type="ECO:0000313" key="1">
    <source>
        <dbReference type="Proteomes" id="UP000790787"/>
    </source>
</evidence>
<reference evidence="1" key="1">
    <citation type="journal article" date="2014" name="Nat. Commun.">
        <title>The tobacco genome sequence and its comparison with those of tomato and potato.</title>
        <authorList>
            <person name="Sierro N."/>
            <person name="Battey J.N."/>
            <person name="Ouadi S."/>
            <person name="Bakaher N."/>
            <person name="Bovet L."/>
            <person name="Willig A."/>
            <person name="Goepfert S."/>
            <person name="Peitsch M.C."/>
            <person name="Ivanov N.V."/>
        </authorList>
    </citation>
    <scope>NUCLEOTIDE SEQUENCE [LARGE SCALE GENOMIC DNA]</scope>
</reference>
<evidence type="ECO:0000313" key="2">
    <source>
        <dbReference type="RefSeq" id="XP_075091568.1"/>
    </source>
</evidence>
<organism evidence="1 2">
    <name type="scientific">Nicotiana tabacum</name>
    <name type="common">Common tobacco</name>
    <dbReference type="NCBI Taxonomy" id="4097"/>
    <lineage>
        <taxon>Eukaryota</taxon>
        <taxon>Viridiplantae</taxon>
        <taxon>Streptophyta</taxon>
        <taxon>Embryophyta</taxon>
        <taxon>Tracheophyta</taxon>
        <taxon>Spermatophyta</taxon>
        <taxon>Magnoliopsida</taxon>
        <taxon>eudicotyledons</taxon>
        <taxon>Gunneridae</taxon>
        <taxon>Pentapetalae</taxon>
        <taxon>asterids</taxon>
        <taxon>lamiids</taxon>
        <taxon>Solanales</taxon>
        <taxon>Solanaceae</taxon>
        <taxon>Nicotianoideae</taxon>
        <taxon>Nicotianeae</taxon>
        <taxon>Nicotiana</taxon>
    </lineage>
</organism>
<name>A0AC58T2Y2_TOBAC</name>
<gene>
    <name evidence="2" type="primary">LOC142171769</name>
</gene>
<dbReference type="Proteomes" id="UP000790787">
    <property type="component" value="Chromosome 17"/>
</dbReference>